<protein>
    <submittedName>
        <fullName evidence="2">Uncharacterized protein</fullName>
    </submittedName>
</protein>
<dbReference type="Proteomes" id="UP000886885">
    <property type="component" value="Chromosome 19A"/>
</dbReference>
<accession>A0A8X8C319</accession>
<dbReference type="EMBL" id="JAAWWB010000037">
    <property type="protein sequence ID" value="KAG6738950.1"/>
    <property type="molecule type" value="Genomic_DNA"/>
</dbReference>
<evidence type="ECO:0000313" key="3">
    <source>
        <dbReference type="Proteomes" id="UP000886885"/>
    </source>
</evidence>
<reference evidence="2" key="1">
    <citation type="journal article" date="2020" name="bioRxiv">
        <title>Hybrid origin of Populus tomentosa Carr. identified through genome sequencing and phylogenomic analysis.</title>
        <authorList>
            <person name="An X."/>
            <person name="Gao K."/>
            <person name="Chen Z."/>
            <person name="Li J."/>
            <person name="Yang X."/>
            <person name="Yang X."/>
            <person name="Zhou J."/>
            <person name="Guo T."/>
            <person name="Zhao T."/>
            <person name="Huang S."/>
            <person name="Miao D."/>
            <person name="Khan W.U."/>
            <person name="Rao P."/>
            <person name="Ye M."/>
            <person name="Lei B."/>
            <person name="Liao W."/>
            <person name="Wang J."/>
            <person name="Ji L."/>
            <person name="Li Y."/>
            <person name="Guo B."/>
            <person name="Mustafa N.S."/>
            <person name="Li S."/>
            <person name="Yun Q."/>
            <person name="Keller S.R."/>
            <person name="Mao J."/>
            <person name="Zhang R."/>
            <person name="Strauss S.H."/>
        </authorList>
    </citation>
    <scope>NUCLEOTIDE SEQUENCE</scope>
    <source>
        <strain evidence="2">GM15</strain>
        <tissue evidence="2">Leaf</tissue>
    </source>
</reference>
<keyword evidence="3" id="KW-1185">Reference proteome</keyword>
<evidence type="ECO:0000256" key="1">
    <source>
        <dbReference type="SAM" id="MobiDB-lite"/>
    </source>
</evidence>
<comment type="caution">
    <text evidence="2">The sequence shown here is derived from an EMBL/GenBank/DDBJ whole genome shotgun (WGS) entry which is preliminary data.</text>
</comment>
<feature type="compositionally biased region" description="Polar residues" evidence="1">
    <location>
        <begin position="93"/>
        <end position="104"/>
    </location>
</feature>
<gene>
    <name evidence="2" type="ORF">POTOM_058577</name>
</gene>
<sequence>MEQPRTTSTDSQPNSFTKFRASSSSSTSRPRPPGPRQPSNNSEPSLNIDGEPASNVSITNRPGDSVLQPTSSSLVSSKPARDILRAEEEHTVAASTKIQRQSMITEAKPDIESPLERLKKLSEMEAESNVVVEIAYIVNSLKASSSSKSIPEEIIKKCQEGEMSLRQGLMLAKKAQELLRSALDEGLFSAPE</sequence>
<feature type="compositionally biased region" description="Polar residues" evidence="1">
    <location>
        <begin position="54"/>
        <end position="76"/>
    </location>
</feature>
<proteinExistence type="predicted"/>
<evidence type="ECO:0000313" key="2">
    <source>
        <dbReference type="EMBL" id="KAG6738950.1"/>
    </source>
</evidence>
<feature type="compositionally biased region" description="Polar residues" evidence="1">
    <location>
        <begin position="1"/>
        <end position="17"/>
    </location>
</feature>
<name>A0A8X8C319_POPTO</name>
<dbReference type="AlphaFoldDB" id="A0A8X8C319"/>
<organism evidence="2 3">
    <name type="scientific">Populus tomentosa</name>
    <name type="common">Chinese white poplar</name>
    <dbReference type="NCBI Taxonomy" id="118781"/>
    <lineage>
        <taxon>Eukaryota</taxon>
        <taxon>Viridiplantae</taxon>
        <taxon>Streptophyta</taxon>
        <taxon>Embryophyta</taxon>
        <taxon>Tracheophyta</taxon>
        <taxon>Spermatophyta</taxon>
        <taxon>Magnoliopsida</taxon>
        <taxon>eudicotyledons</taxon>
        <taxon>Gunneridae</taxon>
        <taxon>Pentapetalae</taxon>
        <taxon>rosids</taxon>
        <taxon>fabids</taxon>
        <taxon>Malpighiales</taxon>
        <taxon>Salicaceae</taxon>
        <taxon>Saliceae</taxon>
        <taxon>Populus</taxon>
    </lineage>
</organism>
<dbReference type="OrthoDB" id="854744at2759"/>
<feature type="compositionally biased region" description="Basic and acidic residues" evidence="1">
    <location>
        <begin position="79"/>
        <end position="91"/>
    </location>
</feature>
<feature type="region of interest" description="Disordered" evidence="1">
    <location>
        <begin position="1"/>
        <end position="109"/>
    </location>
</feature>
<feature type="compositionally biased region" description="Low complexity" evidence="1">
    <location>
        <begin position="20"/>
        <end position="29"/>
    </location>
</feature>